<gene>
    <name evidence="14" type="ORF">SAMN02745215_01693</name>
</gene>
<protein>
    <recommendedName>
        <fullName evidence="3">histidine kinase</fullName>
        <ecNumber evidence="3">2.7.13.3</ecNumber>
    </recommendedName>
</protein>
<evidence type="ECO:0000313" key="14">
    <source>
        <dbReference type="EMBL" id="SHN67647.1"/>
    </source>
</evidence>
<dbReference type="PROSITE" id="PS50885">
    <property type="entry name" value="HAMP"/>
    <property type="match status" value="1"/>
</dbReference>
<evidence type="ECO:0000256" key="5">
    <source>
        <dbReference type="ARBA" id="ARBA00022679"/>
    </source>
</evidence>
<keyword evidence="8" id="KW-0067">ATP-binding</keyword>
<dbReference type="Pfam" id="PF00672">
    <property type="entry name" value="HAMP"/>
    <property type="match status" value="1"/>
</dbReference>
<reference evidence="15" key="1">
    <citation type="submission" date="2016-12" db="EMBL/GenBank/DDBJ databases">
        <authorList>
            <person name="Varghese N."/>
            <person name="Submissions S."/>
        </authorList>
    </citation>
    <scope>NUCLEOTIDE SEQUENCE [LARGE SCALE GENOMIC DNA]</scope>
    <source>
        <strain evidence="15">DSM 11544</strain>
    </source>
</reference>
<proteinExistence type="predicted"/>
<dbReference type="GO" id="GO:0005524">
    <property type="term" value="F:ATP binding"/>
    <property type="evidence" value="ECO:0007669"/>
    <property type="project" value="UniProtKB-KW"/>
</dbReference>
<dbReference type="AlphaFoldDB" id="A0A1M7TAH1"/>
<dbReference type="CDD" id="cd16922">
    <property type="entry name" value="HATPase_EvgS-ArcB-TorS-like"/>
    <property type="match status" value="1"/>
</dbReference>
<dbReference type="PROSITE" id="PS50109">
    <property type="entry name" value="HIS_KIN"/>
    <property type="match status" value="1"/>
</dbReference>
<dbReference type="Gene3D" id="1.10.287.130">
    <property type="match status" value="1"/>
</dbReference>
<dbReference type="InterPro" id="IPR036890">
    <property type="entry name" value="HATPase_C_sf"/>
</dbReference>
<accession>A0A1M7TAH1</accession>
<keyword evidence="11" id="KW-0472">Membrane</keyword>
<dbReference type="Gene3D" id="3.30.565.10">
    <property type="entry name" value="Histidine kinase-like ATPase, C-terminal domain"/>
    <property type="match status" value="1"/>
</dbReference>
<sequence length="579" mass="65886">MAINCYNETTLKLPGVKRLGLSNVRIRTRFVILLVGILAVSLLMNVVWIWMTQQKQAEREMHEKAYVLSQQMEAAWEFMVINQDVINYDANGEYNFKKLHCSLVGKSIGKLFGKKTGYTIRYTNFNPRNKADIPDEFELEALTLFAADVKTSEFYKVSGYAGKDAFRYTAPMRIEENCLECHGEPAGELDILGYPKEGWKIGDLAGIVSIVMPTDMYTENIQSNVVKQVGYISLLTLSIIMVIYYAMSKLVTRPLNQLKDAIEHVKTGDLKVDLKDIDAQGEIRDLSDHFEIMTQELQMLYDDLENKVELRTQDLARANDILESQQIQLEEANRRLREDNQYKSDFLAIISHELRTPLTSIIAFAEVLEKAREGKCPKEQKITQEIRDNSQVLLRMINNILEIARIEAGKQELIIEPIDLVDVINAVESVIEPLIEKKSIQYSSVLHSDVPVIEGDREGLRRIVENLLSNALKFTPEGGEIKVWVAYDQERNEVLINVQDNGIGIRKEDQPYIFEKFVQSDSSIHRQYNGSGLGLALAKELAELHGGWIKVVSELKVGSLFTVGLPAGEDKEDWHHLDF</sequence>
<evidence type="ECO:0000256" key="11">
    <source>
        <dbReference type="SAM" id="Phobius"/>
    </source>
</evidence>
<feature type="domain" description="HAMP" evidence="13">
    <location>
        <begin position="249"/>
        <end position="302"/>
    </location>
</feature>
<evidence type="ECO:0000256" key="2">
    <source>
        <dbReference type="ARBA" id="ARBA00004370"/>
    </source>
</evidence>
<dbReference type="SMART" id="SM00388">
    <property type="entry name" value="HisKA"/>
    <property type="match status" value="1"/>
</dbReference>
<dbReference type="EMBL" id="FRDN01000006">
    <property type="protein sequence ID" value="SHN67647.1"/>
    <property type="molecule type" value="Genomic_DNA"/>
</dbReference>
<organism evidence="14 15">
    <name type="scientific">Desulfitobacterium chlororespirans DSM 11544</name>
    <dbReference type="NCBI Taxonomy" id="1121395"/>
    <lineage>
        <taxon>Bacteria</taxon>
        <taxon>Bacillati</taxon>
        <taxon>Bacillota</taxon>
        <taxon>Clostridia</taxon>
        <taxon>Eubacteriales</taxon>
        <taxon>Desulfitobacteriaceae</taxon>
        <taxon>Desulfitobacterium</taxon>
    </lineage>
</organism>
<dbReference type="CDD" id="cd00082">
    <property type="entry name" value="HisKA"/>
    <property type="match status" value="1"/>
</dbReference>
<feature type="coiled-coil region" evidence="10">
    <location>
        <begin position="301"/>
        <end position="342"/>
    </location>
</feature>
<evidence type="ECO:0000256" key="4">
    <source>
        <dbReference type="ARBA" id="ARBA00022553"/>
    </source>
</evidence>
<dbReference type="SUPFAM" id="SSF158472">
    <property type="entry name" value="HAMP domain-like"/>
    <property type="match status" value="1"/>
</dbReference>
<dbReference type="Pfam" id="PF00512">
    <property type="entry name" value="HisKA"/>
    <property type="match status" value="1"/>
</dbReference>
<feature type="domain" description="Histidine kinase" evidence="12">
    <location>
        <begin position="349"/>
        <end position="569"/>
    </location>
</feature>
<evidence type="ECO:0000259" key="13">
    <source>
        <dbReference type="PROSITE" id="PS50885"/>
    </source>
</evidence>
<dbReference type="InterPro" id="IPR003661">
    <property type="entry name" value="HisK_dim/P_dom"/>
</dbReference>
<dbReference type="InterPro" id="IPR005467">
    <property type="entry name" value="His_kinase_dom"/>
</dbReference>
<keyword evidence="4" id="KW-0597">Phosphoprotein</keyword>
<keyword evidence="7 14" id="KW-0418">Kinase</keyword>
<dbReference type="Proteomes" id="UP000184010">
    <property type="component" value="Unassembled WGS sequence"/>
</dbReference>
<dbReference type="Gene3D" id="6.10.340.10">
    <property type="match status" value="1"/>
</dbReference>
<comment type="catalytic activity">
    <reaction evidence="1">
        <text>ATP + protein L-histidine = ADP + protein N-phospho-L-histidine.</text>
        <dbReference type="EC" id="2.7.13.3"/>
    </reaction>
</comment>
<dbReference type="InterPro" id="IPR003594">
    <property type="entry name" value="HATPase_dom"/>
</dbReference>
<dbReference type="PANTHER" id="PTHR43711:SF26">
    <property type="entry name" value="SENSOR HISTIDINE KINASE RCSC"/>
    <property type="match status" value="1"/>
</dbReference>
<dbReference type="SMART" id="SM00387">
    <property type="entry name" value="HATPase_c"/>
    <property type="match status" value="1"/>
</dbReference>
<name>A0A1M7TAH1_9FIRM</name>
<evidence type="ECO:0000256" key="8">
    <source>
        <dbReference type="ARBA" id="ARBA00022840"/>
    </source>
</evidence>
<dbReference type="GO" id="GO:0016020">
    <property type="term" value="C:membrane"/>
    <property type="evidence" value="ECO:0007669"/>
    <property type="project" value="UniProtKB-SubCell"/>
</dbReference>
<dbReference type="PANTHER" id="PTHR43711">
    <property type="entry name" value="TWO-COMPONENT HISTIDINE KINASE"/>
    <property type="match status" value="1"/>
</dbReference>
<dbReference type="SMART" id="SM00304">
    <property type="entry name" value="HAMP"/>
    <property type="match status" value="1"/>
</dbReference>
<dbReference type="InterPro" id="IPR036097">
    <property type="entry name" value="HisK_dim/P_sf"/>
</dbReference>
<keyword evidence="6" id="KW-0547">Nucleotide-binding</keyword>
<dbReference type="Pfam" id="PF02518">
    <property type="entry name" value="HATPase_c"/>
    <property type="match status" value="1"/>
</dbReference>
<evidence type="ECO:0000256" key="7">
    <source>
        <dbReference type="ARBA" id="ARBA00022777"/>
    </source>
</evidence>
<evidence type="ECO:0000256" key="10">
    <source>
        <dbReference type="SAM" id="Coils"/>
    </source>
</evidence>
<dbReference type="InterPro" id="IPR004358">
    <property type="entry name" value="Sig_transdc_His_kin-like_C"/>
</dbReference>
<dbReference type="FunFam" id="3.30.565.10:FF:000037">
    <property type="entry name" value="Hybrid sensor histidine kinase/response regulator"/>
    <property type="match status" value="1"/>
</dbReference>
<evidence type="ECO:0000256" key="9">
    <source>
        <dbReference type="ARBA" id="ARBA00023012"/>
    </source>
</evidence>
<dbReference type="InterPro" id="IPR021796">
    <property type="entry name" value="Tll0287-like_dom"/>
</dbReference>
<dbReference type="InterPro" id="IPR050736">
    <property type="entry name" value="Sensor_HK_Regulatory"/>
</dbReference>
<dbReference type="STRING" id="1121395.SAMN02745215_01693"/>
<comment type="subcellular location">
    <subcellularLocation>
        <location evidence="2">Membrane</location>
    </subcellularLocation>
</comment>
<dbReference type="CDD" id="cd06225">
    <property type="entry name" value="HAMP"/>
    <property type="match status" value="1"/>
</dbReference>
<dbReference type="SUPFAM" id="SSF47384">
    <property type="entry name" value="Homodimeric domain of signal transducing histidine kinase"/>
    <property type="match status" value="1"/>
</dbReference>
<feature type="transmembrane region" description="Helical" evidence="11">
    <location>
        <begin position="30"/>
        <end position="51"/>
    </location>
</feature>
<dbReference type="PRINTS" id="PR00344">
    <property type="entry name" value="BCTRLSENSOR"/>
</dbReference>
<keyword evidence="11" id="KW-1133">Transmembrane helix</keyword>
<evidence type="ECO:0000256" key="6">
    <source>
        <dbReference type="ARBA" id="ARBA00022741"/>
    </source>
</evidence>
<keyword evidence="11" id="KW-0812">Transmembrane</keyword>
<evidence type="ECO:0000259" key="12">
    <source>
        <dbReference type="PROSITE" id="PS50109"/>
    </source>
</evidence>
<dbReference type="SUPFAM" id="SSF55874">
    <property type="entry name" value="ATPase domain of HSP90 chaperone/DNA topoisomerase II/histidine kinase"/>
    <property type="match status" value="1"/>
</dbReference>
<dbReference type="InterPro" id="IPR003660">
    <property type="entry name" value="HAMP_dom"/>
</dbReference>
<dbReference type="Pfam" id="PF11845">
    <property type="entry name" value="Tll0287-like"/>
    <property type="match status" value="1"/>
</dbReference>
<keyword evidence="10" id="KW-0175">Coiled coil</keyword>
<evidence type="ECO:0000313" key="15">
    <source>
        <dbReference type="Proteomes" id="UP000184010"/>
    </source>
</evidence>
<dbReference type="GO" id="GO:0000155">
    <property type="term" value="F:phosphorelay sensor kinase activity"/>
    <property type="evidence" value="ECO:0007669"/>
    <property type="project" value="InterPro"/>
</dbReference>
<keyword evidence="15" id="KW-1185">Reference proteome</keyword>
<evidence type="ECO:0000256" key="3">
    <source>
        <dbReference type="ARBA" id="ARBA00012438"/>
    </source>
</evidence>
<evidence type="ECO:0000256" key="1">
    <source>
        <dbReference type="ARBA" id="ARBA00000085"/>
    </source>
</evidence>
<keyword evidence="9" id="KW-0902">Two-component regulatory system</keyword>
<dbReference type="EC" id="2.7.13.3" evidence="3"/>
<keyword evidence="5" id="KW-0808">Transferase</keyword>